<sequence length="80" mass="9266">MQYRESFQVLAERAIVTVSMAVLFDWRREKVGFELIGGHPIELNNFNTVKMGGFIRSPFGSLMGGARPLWVLYLKQLKYR</sequence>
<dbReference type="EMBL" id="CP016908">
    <property type="protein sequence ID" value="APS00771.1"/>
    <property type="molecule type" value="Genomic_DNA"/>
</dbReference>
<dbReference type="AlphaFoldDB" id="A0A1L6MYV4"/>
<protein>
    <submittedName>
        <fullName evidence="1">Uncharacterized protein</fullName>
    </submittedName>
</protein>
<dbReference type="KEGG" id="pabo:BCY86_08845"/>
<reference evidence="1 2" key="1">
    <citation type="submission" date="2016-08" db="EMBL/GenBank/DDBJ databases">
        <title>Identification and validation of antigenic proteins from Pajaroellobacter abortibovis using de-novo genome sequence assembly and reverse vaccinology.</title>
        <authorList>
            <person name="Welly B.T."/>
            <person name="Miller M.R."/>
            <person name="Stott J.L."/>
            <person name="Blanchard M.T."/>
            <person name="Islas-Trejo A.D."/>
            <person name="O'Rourke S.M."/>
            <person name="Young A.E."/>
            <person name="Medrano J.F."/>
            <person name="Van Eenennaam A.L."/>
        </authorList>
    </citation>
    <scope>NUCLEOTIDE SEQUENCE [LARGE SCALE GENOMIC DNA]</scope>
    <source>
        <strain evidence="1 2">BTF92-0548A/99-0131</strain>
    </source>
</reference>
<evidence type="ECO:0000313" key="1">
    <source>
        <dbReference type="EMBL" id="APS00771.1"/>
    </source>
</evidence>
<evidence type="ECO:0000313" key="2">
    <source>
        <dbReference type="Proteomes" id="UP000185544"/>
    </source>
</evidence>
<gene>
    <name evidence="1" type="ORF">BCY86_08845</name>
</gene>
<keyword evidence="2" id="KW-1185">Reference proteome</keyword>
<accession>A0A1L6MYV4</accession>
<name>A0A1L6MYV4_9BACT</name>
<dbReference type="Proteomes" id="UP000185544">
    <property type="component" value="Chromosome"/>
</dbReference>
<proteinExistence type="predicted"/>
<organism evidence="1 2">
    <name type="scientific">Pajaroellobacter abortibovis</name>
    <dbReference type="NCBI Taxonomy" id="1882918"/>
    <lineage>
        <taxon>Bacteria</taxon>
        <taxon>Pseudomonadati</taxon>
        <taxon>Myxococcota</taxon>
        <taxon>Polyangia</taxon>
        <taxon>Polyangiales</taxon>
        <taxon>Polyangiaceae</taxon>
    </lineage>
</organism>